<dbReference type="Pfam" id="PF13302">
    <property type="entry name" value="Acetyltransf_3"/>
    <property type="match status" value="1"/>
</dbReference>
<sequence>MYTTDRLVIRAFKPADAAWIEKMLNDVSVQSLTDPCHIQPAPAHKVEAVLKVLTGAYFFGIVALKDSAEAGPMGYVFLRGAEDVVKNRTVMLGLAIDPKFQGMGYGTEVTRFVVDWSFRDGGLHRIWLGVYGNNGAAKKVYEKAGFVQEGVVRKTNWREGRWWNSTLMGILEEDWEKDASYHKVAVQKEGVI</sequence>
<evidence type="ECO:0000256" key="1">
    <source>
        <dbReference type="ARBA" id="ARBA00022679"/>
    </source>
</evidence>
<dbReference type="GO" id="GO:0016747">
    <property type="term" value="F:acyltransferase activity, transferring groups other than amino-acyl groups"/>
    <property type="evidence" value="ECO:0007669"/>
    <property type="project" value="InterPro"/>
</dbReference>
<comment type="similarity">
    <text evidence="3">Belongs to the acetyltransferase family. RimJ subfamily.</text>
</comment>
<dbReference type="OrthoDB" id="630895at2759"/>
<dbReference type="PROSITE" id="PS51186">
    <property type="entry name" value="GNAT"/>
    <property type="match status" value="1"/>
</dbReference>
<dbReference type="InterPro" id="IPR000182">
    <property type="entry name" value="GNAT_dom"/>
</dbReference>
<dbReference type="AlphaFoldDB" id="A0A5C3QBM0"/>
<dbReference type="Gene3D" id="3.40.630.30">
    <property type="match status" value="1"/>
</dbReference>
<keyword evidence="1 5" id="KW-0808">Transferase</keyword>
<keyword evidence="6" id="KW-1185">Reference proteome</keyword>
<accession>A0A5C3QBM0</accession>
<evidence type="ECO:0000256" key="2">
    <source>
        <dbReference type="ARBA" id="ARBA00023315"/>
    </source>
</evidence>
<dbReference type="PANTHER" id="PTHR43792">
    <property type="entry name" value="GNAT FAMILY, PUTATIVE (AFU_ORTHOLOGUE AFUA_3G00765)-RELATED-RELATED"/>
    <property type="match status" value="1"/>
</dbReference>
<proteinExistence type="inferred from homology"/>
<evidence type="ECO:0000313" key="5">
    <source>
        <dbReference type="EMBL" id="TFK97558.1"/>
    </source>
</evidence>
<keyword evidence="2 5" id="KW-0012">Acyltransferase</keyword>
<dbReference type="Proteomes" id="UP000305067">
    <property type="component" value="Unassembled WGS sequence"/>
</dbReference>
<dbReference type="PANTHER" id="PTHR43792:SF8">
    <property type="entry name" value="[RIBOSOMAL PROTEIN US5]-ALANINE N-ACETYLTRANSFERASE"/>
    <property type="match status" value="1"/>
</dbReference>
<dbReference type="EMBL" id="ML178846">
    <property type="protein sequence ID" value="TFK97558.1"/>
    <property type="molecule type" value="Genomic_DNA"/>
</dbReference>
<organism evidence="5 6">
    <name type="scientific">Pterulicium gracile</name>
    <dbReference type="NCBI Taxonomy" id="1884261"/>
    <lineage>
        <taxon>Eukaryota</taxon>
        <taxon>Fungi</taxon>
        <taxon>Dikarya</taxon>
        <taxon>Basidiomycota</taxon>
        <taxon>Agaricomycotina</taxon>
        <taxon>Agaricomycetes</taxon>
        <taxon>Agaricomycetidae</taxon>
        <taxon>Agaricales</taxon>
        <taxon>Pleurotineae</taxon>
        <taxon>Pterulaceae</taxon>
        <taxon>Pterulicium</taxon>
    </lineage>
</organism>
<gene>
    <name evidence="5" type="ORF">BDV98DRAFT_259067</name>
</gene>
<dbReference type="InterPro" id="IPR051531">
    <property type="entry name" value="N-acetyltransferase"/>
</dbReference>
<evidence type="ECO:0000313" key="6">
    <source>
        <dbReference type="Proteomes" id="UP000305067"/>
    </source>
</evidence>
<reference evidence="5 6" key="1">
    <citation type="journal article" date="2019" name="Nat. Ecol. Evol.">
        <title>Megaphylogeny resolves global patterns of mushroom evolution.</title>
        <authorList>
            <person name="Varga T."/>
            <person name="Krizsan K."/>
            <person name="Foldi C."/>
            <person name="Dima B."/>
            <person name="Sanchez-Garcia M."/>
            <person name="Sanchez-Ramirez S."/>
            <person name="Szollosi G.J."/>
            <person name="Szarkandi J.G."/>
            <person name="Papp V."/>
            <person name="Albert L."/>
            <person name="Andreopoulos W."/>
            <person name="Angelini C."/>
            <person name="Antonin V."/>
            <person name="Barry K.W."/>
            <person name="Bougher N.L."/>
            <person name="Buchanan P."/>
            <person name="Buyck B."/>
            <person name="Bense V."/>
            <person name="Catcheside P."/>
            <person name="Chovatia M."/>
            <person name="Cooper J."/>
            <person name="Damon W."/>
            <person name="Desjardin D."/>
            <person name="Finy P."/>
            <person name="Geml J."/>
            <person name="Haridas S."/>
            <person name="Hughes K."/>
            <person name="Justo A."/>
            <person name="Karasinski D."/>
            <person name="Kautmanova I."/>
            <person name="Kiss B."/>
            <person name="Kocsube S."/>
            <person name="Kotiranta H."/>
            <person name="LaButti K.M."/>
            <person name="Lechner B.E."/>
            <person name="Liimatainen K."/>
            <person name="Lipzen A."/>
            <person name="Lukacs Z."/>
            <person name="Mihaltcheva S."/>
            <person name="Morgado L.N."/>
            <person name="Niskanen T."/>
            <person name="Noordeloos M.E."/>
            <person name="Ohm R.A."/>
            <person name="Ortiz-Santana B."/>
            <person name="Ovrebo C."/>
            <person name="Racz N."/>
            <person name="Riley R."/>
            <person name="Savchenko A."/>
            <person name="Shiryaev A."/>
            <person name="Soop K."/>
            <person name="Spirin V."/>
            <person name="Szebenyi C."/>
            <person name="Tomsovsky M."/>
            <person name="Tulloss R.E."/>
            <person name="Uehling J."/>
            <person name="Grigoriev I.V."/>
            <person name="Vagvolgyi C."/>
            <person name="Papp T."/>
            <person name="Martin F.M."/>
            <person name="Miettinen O."/>
            <person name="Hibbett D.S."/>
            <person name="Nagy L.G."/>
        </authorList>
    </citation>
    <scope>NUCLEOTIDE SEQUENCE [LARGE SCALE GENOMIC DNA]</scope>
    <source>
        <strain evidence="5 6">CBS 309.79</strain>
    </source>
</reference>
<name>A0A5C3QBM0_9AGAR</name>
<evidence type="ECO:0000256" key="3">
    <source>
        <dbReference type="ARBA" id="ARBA00038502"/>
    </source>
</evidence>
<dbReference type="SUPFAM" id="SSF55729">
    <property type="entry name" value="Acyl-CoA N-acyltransferases (Nat)"/>
    <property type="match status" value="1"/>
</dbReference>
<feature type="domain" description="N-acetyltransferase" evidence="4">
    <location>
        <begin position="7"/>
        <end position="173"/>
    </location>
</feature>
<dbReference type="CDD" id="cd04301">
    <property type="entry name" value="NAT_SF"/>
    <property type="match status" value="1"/>
</dbReference>
<evidence type="ECO:0000259" key="4">
    <source>
        <dbReference type="PROSITE" id="PS51186"/>
    </source>
</evidence>
<dbReference type="InterPro" id="IPR016181">
    <property type="entry name" value="Acyl_CoA_acyltransferase"/>
</dbReference>
<protein>
    <submittedName>
        <fullName evidence="5">Acyl-CoA N-acyltransferase</fullName>
    </submittedName>
</protein>